<gene>
    <name evidence="1" type="ORF">D7M11_21565</name>
</gene>
<dbReference type="Proteomes" id="UP000282311">
    <property type="component" value="Unassembled WGS sequence"/>
</dbReference>
<organism evidence="1 2">
    <name type="scientific">Paenibacillus ginsengarvi</name>
    <dbReference type="NCBI Taxonomy" id="400777"/>
    <lineage>
        <taxon>Bacteria</taxon>
        <taxon>Bacillati</taxon>
        <taxon>Bacillota</taxon>
        <taxon>Bacilli</taxon>
        <taxon>Bacillales</taxon>
        <taxon>Paenibacillaceae</taxon>
        <taxon>Paenibacillus</taxon>
    </lineage>
</organism>
<protein>
    <submittedName>
        <fullName evidence="1">Membrane dipeptidase</fullName>
    </submittedName>
</protein>
<dbReference type="PANTHER" id="PTHR10443">
    <property type="entry name" value="MICROSOMAL DIPEPTIDASE"/>
    <property type="match status" value="1"/>
</dbReference>
<evidence type="ECO:0000313" key="2">
    <source>
        <dbReference type="Proteomes" id="UP000282311"/>
    </source>
</evidence>
<dbReference type="CDD" id="cd01301">
    <property type="entry name" value="rDP_like"/>
    <property type="match status" value="1"/>
</dbReference>
<dbReference type="AlphaFoldDB" id="A0A3B0BZC8"/>
<dbReference type="InterPro" id="IPR032466">
    <property type="entry name" value="Metal_Hydrolase"/>
</dbReference>
<accession>A0A3B0BZC8</accession>
<dbReference type="Gene3D" id="3.20.20.140">
    <property type="entry name" value="Metal-dependent hydrolases"/>
    <property type="match status" value="1"/>
</dbReference>
<keyword evidence="2" id="KW-1185">Reference proteome</keyword>
<name>A0A3B0BZC8_9BACL</name>
<dbReference type="GO" id="GO:0006508">
    <property type="term" value="P:proteolysis"/>
    <property type="evidence" value="ECO:0007669"/>
    <property type="project" value="InterPro"/>
</dbReference>
<dbReference type="PROSITE" id="PS51365">
    <property type="entry name" value="RENAL_DIPEPTIDASE_2"/>
    <property type="match status" value="1"/>
</dbReference>
<dbReference type="PANTHER" id="PTHR10443:SF12">
    <property type="entry name" value="DIPEPTIDASE"/>
    <property type="match status" value="1"/>
</dbReference>
<dbReference type="Pfam" id="PF01244">
    <property type="entry name" value="Peptidase_M19"/>
    <property type="match status" value="1"/>
</dbReference>
<reference evidence="1 2" key="1">
    <citation type="journal article" date="2007" name="Int. J. Syst. Evol. Microbiol.">
        <title>Paenibacillus ginsengarvi sp. nov., isolated from soil from ginseng cultivation.</title>
        <authorList>
            <person name="Yoon M.H."/>
            <person name="Ten L.N."/>
            <person name="Im W.T."/>
        </authorList>
    </citation>
    <scope>NUCLEOTIDE SEQUENCE [LARGE SCALE GENOMIC DNA]</scope>
    <source>
        <strain evidence="1 2">KCTC 13059</strain>
    </source>
</reference>
<dbReference type="InterPro" id="IPR008257">
    <property type="entry name" value="Pept_M19"/>
</dbReference>
<dbReference type="RefSeq" id="WP_120749332.1">
    <property type="nucleotide sequence ID" value="NZ_RBAH01000017.1"/>
</dbReference>
<dbReference type="OrthoDB" id="9804920at2"/>
<sequence length="308" mass="34201">MDIIDLHCDALYKIWESGGKLAYRDSEELETNYERLHAGGVIVQCFALFVPPAVKEEHRFQAVLDQIHYFYEEVLGNNKEMKQLTDWSDFDRLQAGEIGAMLTLEGVDALGTDLHKLHLVHRLGVRSIGMTWNNANLAADGVMEPRGAGLTAWGKQIVAFNNEHKLLTDVSHISEKAFWDVLELADYPIASHSNAKALCDHPRNLTDEQAKAMFAKGAMVHVIYNPPFTKKGGGATITDLINHIDHYCALGGVRHIGLGSDLDGISSHIAGLEHAGQSQSLIEELLKKYKEDEVRGFATGNFLRCRPT</sequence>
<dbReference type="GO" id="GO:0070573">
    <property type="term" value="F:metallodipeptidase activity"/>
    <property type="evidence" value="ECO:0007669"/>
    <property type="project" value="InterPro"/>
</dbReference>
<comment type="caution">
    <text evidence="1">The sequence shown here is derived from an EMBL/GenBank/DDBJ whole genome shotgun (WGS) entry which is preliminary data.</text>
</comment>
<proteinExistence type="predicted"/>
<evidence type="ECO:0000313" key="1">
    <source>
        <dbReference type="EMBL" id="RKN78963.1"/>
    </source>
</evidence>
<dbReference type="SUPFAM" id="SSF51556">
    <property type="entry name" value="Metallo-dependent hydrolases"/>
    <property type="match status" value="1"/>
</dbReference>
<dbReference type="EMBL" id="RBAH01000017">
    <property type="protein sequence ID" value="RKN78963.1"/>
    <property type="molecule type" value="Genomic_DNA"/>
</dbReference>